<sequence>MDIAELEKKANWVRRQILETVVFAKKGHIGGAFSCTDILVALYYGNILRYDSDNPDWSQRDRFILSKGHCCVALYAILADLGFFSVSELNSFCQASCSHIY</sequence>
<reference evidence="2" key="1">
    <citation type="journal article" date="2015" name="Nature">
        <title>Complex archaea that bridge the gap between prokaryotes and eukaryotes.</title>
        <authorList>
            <person name="Spang A."/>
            <person name="Saw J.H."/>
            <person name="Jorgensen S.L."/>
            <person name="Zaremba-Niedzwiedzka K."/>
            <person name="Martijn J."/>
            <person name="Lind A.E."/>
            <person name="van Eijk R."/>
            <person name="Schleper C."/>
            <person name="Guy L."/>
            <person name="Ettema T.J."/>
        </authorList>
    </citation>
    <scope>NUCLEOTIDE SEQUENCE</scope>
</reference>
<name>A0A0F8YCQ8_9ZZZZ</name>
<organism evidence="2">
    <name type="scientific">marine sediment metagenome</name>
    <dbReference type="NCBI Taxonomy" id="412755"/>
    <lineage>
        <taxon>unclassified sequences</taxon>
        <taxon>metagenomes</taxon>
        <taxon>ecological metagenomes</taxon>
    </lineage>
</organism>
<evidence type="ECO:0000313" key="2">
    <source>
        <dbReference type="EMBL" id="KKK51914.1"/>
    </source>
</evidence>
<accession>A0A0F8YCQ8</accession>
<dbReference type="SUPFAM" id="SSF52518">
    <property type="entry name" value="Thiamin diphosphate-binding fold (THDP-binding)"/>
    <property type="match status" value="1"/>
</dbReference>
<dbReference type="PANTHER" id="PTHR47514:SF2">
    <property type="entry name" value="TRANSKETOLASE"/>
    <property type="match status" value="1"/>
</dbReference>
<dbReference type="AlphaFoldDB" id="A0A0F8YCQ8"/>
<evidence type="ECO:0000259" key="1">
    <source>
        <dbReference type="Pfam" id="PF00456"/>
    </source>
</evidence>
<proteinExistence type="predicted"/>
<dbReference type="PANTHER" id="PTHR47514">
    <property type="entry name" value="TRANSKETOLASE N-TERMINAL SECTION-RELATED"/>
    <property type="match status" value="1"/>
</dbReference>
<gene>
    <name evidence="2" type="ORF">LCGC14_3110180</name>
</gene>
<dbReference type="EMBL" id="LAZR01067275">
    <property type="protein sequence ID" value="KKK51914.1"/>
    <property type="molecule type" value="Genomic_DNA"/>
</dbReference>
<dbReference type="Pfam" id="PF00456">
    <property type="entry name" value="Transketolase_N"/>
    <property type="match status" value="1"/>
</dbReference>
<dbReference type="InterPro" id="IPR029061">
    <property type="entry name" value="THDP-binding"/>
</dbReference>
<dbReference type="InterPro" id="IPR005474">
    <property type="entry name" value="Transketolase_N"/>
</dbReference>
<comment type="caution">
    <text evidence="2">The sequence shown here is derived from an EMBL/GenBank/DDBJ whole genome shotgun (WGS) entry which is preliminary data.</text>
</comment>
<dbReference type="Gene3D" id="3.40.50.970">
    <property type="match status" value="1"/>
</dbReference>
<feature type="domain" description="Transketolase N-terminal" evidence="1">
    <location>
        <begin position="9"/>
        <end position="95"/>
    </location>
</feature>
<protein>
    <recommendedName>
        <fullName evidence="1">Transketolase N-terminal domain-containing protein</fullName>
    </recommendedName>
</protein>